<gene>
    <name evidence="2" type="primary">LOC113210877</name>
</gene>
<sequence length="166" mass="19003">MPQKRSLSKCSNSFKNVNYLPRSRKDRNLIVKRIAGNGQGRLSRLLESKCKEQEHNKESGLVLSDPTLLKPAVSSPSPRRVINTCRGLNKISVPPPLKLRKVNKKTVLEKRGEILQRVETESQEENSELKMQKEILEAELTALDQFLYWQESEIFDLECAVAEEDL</sequence>
<dbReference type="RefSeq" id="XP_026284832.1">
    <property type="nucleotide sequence ID" value="XM_026429047.2"/>
</dbReference>
<name>A0A6J1SVC8_FRAOC</name>
<proteinExistence type="predicted"/>
<dbReference type="AlphaFoldDB" id="A0A6J1SVC8"/>
<dbReference type="KEGG" id="foc:113210877"/>
<organism evidence="1 2">
    <name type="scientific">Frankliniella occidentalis</name>
    <name type="common">Western flower thrips</name>
    <name type="synonym">Euthrips occidentalis</name>
    <dbReference type="NCBI Taxonomy" id="133901"/>
    <lineage>
        <taxon>Eukaryota</taxon>
        <taxon>Metazoa</taxon>
        <taxon>Ecdysozoa</taxon>
        <taxon>Arthropoda</taxon>
        <taxon>Hexapoda</taxon>
        <taxon>Insecta</taxon>
        <taxon>Pterygota</taxon>
        <taxon>Neoptera</taxon>
        <taxon>Paraneoptera</taxon>
        <taxon>Thysanoptera</taxon>
        <taxon>Terebrantia</taxon>
        <taxon>Thripoidea</taxon>
        <taxon>Thripidae</taxon>
        <taxon>Frankliniella</taxon>
    </lineage>
</organism>
<evidence type="ECO:0000313" key="1">
    <source>
        <dbReference type="Proteomes" id="UP000504606"/>
    </source>
</evidence>
<dbReference type="GeneID" id="113210877"/>
<reference evidence="2" key="1">
    <citation type="submission" date="2025-08" db="UniProtKB">
        <authorList>
            <consortium name="RefSeq"/>
        </authorList>
    </citation>
    <scope>IDENTIFICATION</scope>
    <source>
        <tissue evidence="2">Whole organism</tissue>
    </source>
</reference>
<keyword evidence="1" id="KW-1185">Reference proteome</keyword>
<evidence type="ECO:0000313" key="2">
    <source>
        <dbReference type="RefSeq" id="XP_026284832.1"/>
    </source>
</evidence>
<accession>A0A6J1SVC8</accession>
<protein>
    <submittedName>
        <fullName evidence="2">Uncharacterized protein LOC113210877</fullName>
    </submittedName>
</protein>
<dbReference type="Proteomes" id="UP000504606">
    <property type="component" value="Unplaced"/>
</dbReference>